<protein>
    <recommendedName>
        <fullName evidence="3">DNA-binding protein</fullName>
    </recommendedName>
</protein>
<dbReference type="PANTHER" id="PTHR43393">
    <property type="entry name" value="CYTOKININ RIBOSIDE 5'-MONOPHOSPHATE PHOSPHORIBOHYDROLASE"/>
    <property type="match status" value="1"/>
</dbReference>
<dbReference type="Proteomes" id="UP001431209">
    <property type="component" value="Unassembled WGS sequence"/>
</dbReference>
<accession>A0AAW2YZ25</accession>
<dbReference type="SUPFAM" id="SSF102405">
    <property type="entry name" value="MCP/YpsA-like"/>
    <property type="match status" value="1"/>
</dbReference>
<dbReference type="GO" id="GO:0005829">
    <property type="term" value="C:cytosol"/>
    <property type="evidence" value="ECO:0007669"/>
    <property type="project" value="TreeGrafter"/>
</dbReference>
<name>A0AAW2YZ25_9EUKA</name>
<dbReference type="EMBL" id="JAOPGA020000886">
    <property type="protein sequence ID" value="KAL0482741.1"/>
    <property type="molecule type" value="Genomic_DNA"/>
</dbReference>
<dbReference type="PANTHER" id="PTHR43393:SF3">
    <property type="entry name" value="LYSINE DECARBOXYLASE-LIKE PROTEIN"/>
    <property type="match status" value="1"/>
</dbReference>
<dbReference type="AlphaFoldDB" id="A0AAW2YZ25"/>
<dbReference type="Pfam" id="PF18306">
    <property type="entry name" value="LDcluster4"/>
    <property type="match status" value="1"/>
</dbReference>
<evidence type="ECO:0008006" key="3">
    <source>
        <dbReference type="Google" id="ProtNLM"/>
    </source>
</evidence>
<reference evidence="1 2" key="1">
    <citation type="submission" date="2024-03" db="EMBL/GenBank/DDBJ databases">
        <title>The Acrasis kona genome and developmental transcriptomes reveal deep origins of eukaryotic multicellular pathways.</title>
        <authorList>
            <person name="Sheikh S."/>
            <person name="Fu C.-J."/>
            <person name="Brown M.W."/>
            <person name="Baldauf S.L."/>
        </authorList>
    </citation>
    <scope>NUCLEOTIDE SEQUENCE [LARGE SCALE GENOMIC DNA]</scope>
    <source>
        <strain evidence="1 2">ATCC MYA-3509</strain>
    </source>
</reference>
<evidence type="ECO:0000313" key="1">
    <source>
        <dbReference type="EMBL" id="KAL0482741.1"/>
    </source>
</evidence>
<keyword evidence="2" id="KW-1185">Reference proteome</keyword>
<dbReference type="InterPro" id="IPR052341">
    <property type="entry name" value="LOG_family_nucleotidases"/>
</dbReference>
<dbReference type="InterPro" id="IPR041164">
    <property type="entry name" value="LDcluster4"/>
</dbReference>
<evidence type="ECO:0000313" key="2">
    <source>
        <dbReference type="Proteomes" id="UP001431209"/>
    </source>
</evidence>
<sequence>MHKRVTVFGSSSIKEGDKEWETAFEVGKRLAQNGMTVLTGGYGGAMEASSKGAATVGGAKVEGAICSGLFATRKQGNQYLTSTIDTPHLTDRLNALINKSDAFIVLDGKLGTMLELLLVWNMNYCEASFLPNSLRKPVYVFRHPWEKIINTMIEGLRIGSAESLMITFVDSVDEIMDLINKHMEKP</sequence>
<dbReference type="Gene3D" id="3.40.50.450">
    <property type="match status" value="1"/>
</dbReference>
<organism evidence="1 2">
    <name type="scientific">Acrasis kona</name>
    <dbReference type="NCBI Taxonomy" id="1008807"/>
    <lineage>
        <taxon>Eukaryota</taxon>
        <taxon>Discoba</taxon>
        <taxon>Heterolobosea</taxon>
        <taxon>Tetramitia</taxon>
        <taxon>Eutetramitia</taxon>
        <taxon>Acrasidae</taxon>
        <taxon>Acrasis</taxon>
    </lineage>
</organism>
<comment type="caution">
    <text evidence="1">The sequence shown here is derived from an EMBL/GenBank/DDBJ whole genome shotgun (WGS) entry which is preliminary data.</text>
</comment>
<proteinExistence type="predicted"/>
<gene>
    <name evidence="1" type="ORF">AKO1_014293</name>
</gene>